<sequence length="214" mass="24150">MTGLMSNTEGKFTSNTKEEVEPLSGWPWTAILSSLTSDSGMTPEALAKLIVQEYGRYYEQDSRGTLPQITQSATNLTAIEKLAEAMRRLASVLRQLLAEKDFDVENALSYAKRKVVRFRDKDCVDLYDFLKIILDEYAGDNHELTQVIDEVMDLLIVEVEPQLIVANVTSGVRFKRVKGLSIYSPLRGYSPFYERSDFADCGWGEFLRGLNDLG</sequence>
<keyword evidence="2" id="KW-1185">Reference proteome</keyword>
<evidence type="ECO:0000313" key="2">
    <source>
        <dbReference type="Proteomes" id="UP001050975"/>
    </source>
</evidence>
<comment type="caution">
    <text evidence="1">The sequence shown here is derived from an EMBL/GenBank/DDBJ whole genome shotgun (WGS) entry which is preliminary data.</text>
</comment>
<dbReference type="AlphaFoldDB" id="A0AAV3XMN5"/>
<evidence type="ECO:0000313" key="1">
    <source>
        <dbReference type="EMBL" id="GET43160.1"/>
    </source>
</evidence>
<dbReference type="InterPro" id="IPR005077">
    <property type="entry name" value="Peptidase_C11"/>
</dbReference>
<reference evidence="1" key="1">
    <citation type="submission" date="2019-10" db="EMBL/GenBank/DDBJ databases">
        <title>Draft genome sequece of Microseira wollei NIES-4236.</title>
        <authorList>
            <person name="Yamaguchi H."/>
            <person name="Suzuki S."/>
            <person name="Kawachi M."/>
        </authorList>
    </citation>
    <scope>NUCLEOTIDE SEQUENCE</scope>
    <source>
        <strain evidence="1">NIES-4236</strain>
    </source>
</reference>
<name>A0AAV3XMN5_9CYAN</name>
<dbReference type="PANTHER" id="PTHR37835">
    <property type="entry name" value="ALPHA-CLOSTRIPAIN"/>
    <property type="match status" value="1"/>
</dbReference>
<dbReference type="EMBL" id="BLAY01000203">
    <property type="protein sequence ID" value="GET43160.1"/>
    <property type="molecule type" value="Genomic_DNA"/>
</dbReference>
<accession>A0AAV3XMN5</accession>
<dbReference type="PANTHER" id="PTHR37835:SF1">
    <property type="entry name" value="ALPHA-CLOSTRIPAIN"/>
    <property type="match status" value="1"/>
</dbReference>
<dbReference type="Proteomes" id="UP001050975">
    <property type="component" value="Unassembled WGS sequence"/>
</dbReference>
<protein>
    <submittedName>
        <fullName evidence="1">Uncharacterized protein</fullName>
    </submittedName>
</protein>
<gene>
    <name evidence="1" type="ORF">MiSe_79810</name>
</gene>
<proteinExistence type="predicted"/>
<dbReference type="Pfam" id="PF03415">
    <property type="entry name" value="Peptidase_C11"/>
    <property type="match status" value="1"/>
</dbReference>
<organism evidence="1 2">
    <name type="scientific">Microseira wollei NIES-4236</name>
    <dbReference type="NCBI Taxonomy" id="2530354"/>
    <lineage>
        <taxon>Bacteria</taxon>
        <taxon>Bacillati</taxon>
        <taxon>Cyanobacteriota</taxon>
        <taxon>Cyanophyceae</taxon>
        <taxon>Oscillatoriophycideae</taxon>
        <taxon>Aerosakkonematales</taxon>
        <taxon>Aerosakkonemataceae</taxon>
        <taxon>Microseira</taxon>
    </lineage>
</organism>